<name>A0A5N6JUK7_MONLA</name>
<gene>
    <name evidence="2" type="ORF">EYC80_008019</name>
</gene>
<dbReference type="AlphaFoldDB" id="A0A5N6JUK7"/>
<proteinExistence type="predicted"/>
<comment type="caution">
    <text evidence="2">The sequence shown here is derived from an EMBL/GenBank/DDBJ whole genome shotgun (WGS) entry which is preliminary data.</text>
</comment>
<sequence>MSPPTPVYKPKIYVSSSRGDNEKGAFSRHKPLFLTKEVISSFNQRAKGDDALRLKEEIWPLISRETKSVYYKALFERKKLEDRDKSWEDVEQGVKNFMKEGQKCRIDRQRFKEDSEKFIRELDDSDELDEGDSSEAAKLQSLGVLEPAWSWKRLRNPQATAPSPQ</sequence>
<evidence type="ECO:0000313" key="2">
    <source>
        <dbReference type="EMBL" id="KAB8292277.1"/>
    </source>
</evidence>
<dbReference type="EMBL" id="VIGI01000013">
    <property type="protein sequence ID" value="KAB8292277.1"/>
    <property type="molecule type" value="Genomic_DNA"/>
</dbReference>
<dbReference type="Proteomes" id="UP000326757">
    <property type="component" value="Unassembled WGS sequence"/>
</dbReference>
<organism evidence="2 3">
    <name type="scientific">Monilinia laxa</name>
    <name type="common">Brown rot fungus</name>
    <name type="synonym">Sclerotinia laxa</name>
    <dbReference type="NCBI Taxonomy" id="61186"/>
    <lineage>
        <taxon>Eukaryota</taxon>
        <taxon>Fungi</taxon>
        <taxon>Dikarya</taxon>
        <taxon>Ascomycota</taxon>
        <taxon>Pezizomycotina</taxon>
        <taxon>Leotiomycetes</taxon>
        <taxon>Helotiales</taxon>
        <taxon>Sclerotiniaceae</taxon>
        <taxon>Monilinia</taxon>
    </lineage>
</organism>
<feature type="region of interest" description="Disordered" evidence="1">
    <location>
        <begin position="1"/>
        <end position="24"/>
    </location>
</feature>
<keyword evidence="3" id="KW-1185">Reference proteome</keyword>
<evidence type="ECO:0000313" key="3">
    <source>
        <dbReference type="Proteomes" id="UP000326757"/>
    </source>
</evidence>
<evidence type="ECO:0000256" key="1">
    <source>
        <dbReference type="SAM" id="MobiDB-lite"/>
    </source>
</evidence>
<protein>
    <submittedName>
        <fullName evidence="2">Uncharacterized protein</fullName>
    </submittedName>
</protein>
<reference evidence="2 3" key="1">
    <citation type="submission" date="2019-06" db="EMBL/GenBank/DDBJ databases">
        <title>Genome Sequence of the Brown Rot Fungal Pathogen Monilinia laxa.</title>
        <authorList>
            <person name="De Miccolis Angelini R.M."/>
            <person name="Landi L."/>
            <person name="Abate D."/>
            <person name="Pollastro S."/>
            <person name="Romanazzi G."/>
            <person name="Faretra F."/>
        </authorList>
    </citation>
    <scope>NUCLEOTIDE SEQUENCE [LARGE SCALE GENOMIC DNA]</scope>
    <source>
        <strain evidence="2 3">Mlax316</strain>
    </source>
</reference>
<dbReference type="OrthoDB" id="10402954at2759"/>
<accession>A0A5N6JUK7</accession>